<feature type="domain" description="Tetrapyrrole biosynthesis uroporphyrinogen III synthase" evidence="1">
    <location>
        <begin position="15"/>
        <end position="238"/>
    </location>
</feature>
<evidence type="ECO:0000259" key="1">
    <source>
        <dbReference type="Pfam" id="PF02602"/>
    </source>
</evidence>
<dbReference type="InterPro" id="IPR036108">
    <property type="entry name" value="4pyrrol_syn_uPrphyn_synt_sf"/>
</dbReference>
<evidence type="ECO:0000313" key="3">
    <source>
        <dbReference type="Proteomes" id="UP000004836"/>
    </source>
</evidence>
<gene>
    <name evidence="2" type="ORF">IMCC14465_10020</name>
</gene>
<dbReference type="PANTHER" id="PTHR40082">
    <property type="entry name" value="BLR5956 PROTEIN"/>
    <property type="match status" value="1"/>
</dbReference>
<dbReference type="InterPro" id="IPR039793">
    <property type="entry name" value="UROS/Hem4"/>
</dbReference>
<accession>J9DH50</accession>
<dbReference type="GO" id="GO:0006780">
    <property type="term" value="P:uroporphyrinogen III biosynthetic process"/>
    <property type="evidence" value="ECO:0007669"/>
    <property type="project" value="InterPro"/>
</dbReference>
<reference evidence="2 3" key="1">
    <citation type="journal article" date="2012" name="J. Bacteriol.">
        <title>Genome Sequence of Strain IMCC14465, Isolated from the East Sea, Belonging to the PS1 Clade of Alphaproteobacteria.</title>
        <authorList>
            <person name="Yang S.J."/>
            <person name="Kang I."/>
            <person name="Cho J.C."/>
        </authorList>
    </citation>
    <scope>NUCLEOTIDE SEQUENCE [LARGE SCALE GENOMIC DNA]</scope>
    <source>
        <strain evidence="2 3">IMCC14465</strain>
    </source>
</reference>
<dbReference type="STRING" id="1220535.IMCC14465_10020"/>
<dbReference type="CDD" id="cd06578">
    <property type="entry name" value="HemD"/>
    <property type="match status" value="1"/>
</dbReference>
<dbReference type="eggNOG" id="COG1587">
    <property type="taxonomic scope" value="Bacteria"/>
</dbReference>
<protein>
    <recommendedName>
        <fullName evidence="1">Tetrapyrrole biosynthesis uroporphyrinogen III synthase domain-containing protein</fullName>
    </recommendedName>
</protein>
<dbReference type="PANTHER" id="PTHR40082:SF1">
    <property type="entry name" value="BLR5956 PROTEIN"/>
    <property type="match status" value="1"/>
</dbReference>
<dbReference type="EMBL" id="ALYF01000003">
    <property type="protein sequence ID" value="EJW21206.1"/>
    <property type="molecule type" value="Genomic_DNA"/>
</dbReference>
<proteinExistence type="predicted"/>
<dbReference type="GO" id="GO:0004852">
    <property type="term" value="F:uroporphyrinogen-III synthase activity"/>
    <property type="evidence" value="ECO:0007669"/>
    <property type="project" value="InterPro"/>
</dbReference>
<dbReference type="InterPro" id="IPR003754">
    <property type="entry name" value="4pyrrol_synth_uPrphyn_synth"/>
</dbReference>
<dbReference type="AlphaFoldDB" id="J9DH50"/>
<comment type="caution">
    <text evidence="2">The sequence shown here is derived from an EMBL/GenBank/DDBJ whole genome shotgun (WGS) entry which is preliminary data.</text>
</comment>
<organism evidence="2 3">
    <name type="scientific">alpha proteobacterium IMCC14465</name>
    <dbReference type="NCBI Taxonomy" id="1220535"/>
    <lineage>
        <taxon>Bacteria</taxon>
        <taxon>Pseudomonadati</taxon>
        <taxon>Pseudomonadota</taxon>
        <taxon>Alphaproteobacteria</taxon>
        <taxon>PS1 clade</taxon>
    </lineage>
</organism>
<dbReference type="SUPFAM" id="SSF69618">
    <property type="entry name" value="HemD-like"/>
    <property type="match status" value="1"/>
</dbReference>
<dbReference type="Gene3D" id="3.40.50.10090">
    <property type="match status" value="2"/>
</dbReference>
<name>J9DH50_9PROT</name>
<sequence length="245" mass="25928">MHILLTRPQDDIPALKHKLVERGFTVSACPMLDIHILPVDAVDAQTIKKLGAAHAYLFTSANGVRAASRHGLNVDSECSVFAVGPATADACKAAGYDVIYEAGGDVRSLVDRIKKAGMPKELGSLVHISGRDQAGNLVGQLCDAGYDATSVVLYRAETIPALPKDITTQLASGEIDAALFYSSRTAAHFVELTAQADIKLSITAYCLSDAVAEILRQAEVSELADIKVAATTTEDSMLALLGDHH</sequence>
<dbReference type="Pfam" id="PF02602">
    <property type="entry name" value="HEM4"/>
    <property type="match status" value="1"/>
</dbReference>
<evidence type="ECO:0000313" key="2">
    <source>
        <dbReference type="EMBL" id="EJW21206.1"/>
    </source>
</evidence>
<keyword evidence="3" id="KW-1185">Reference proteome</keyword>
<dbReference type="Proteomes" id="UP000004836">
    <property type="component" value="Unassembled WGS sequence"/>
</dbReference>